<dbReference type="InterPro" id="IPR051689">
    <property type="entry name" value="Sterol_desaturase/TMEM195"/>
</dbReference>
<reference evidence="10" key="1">
    <citation type="submission" date="2016-10" db="EMBL/GenBank/DDBJ databases">
        <authorList>
            <person name="Varghese N."/>
            <person name="Submissions S."/>
        </authorList>
    </citation>
    <scope>NUCLEOTIDE SEQUENCE [LARGE SCALE GENOMIC DNA]</scope>
    <source>
        <strain evidence="10">CGMCC 1.7715</strain>
    </source>
</reference>
<dbReference type="EMBL" id="FOWZ01000005">
    <property type="protein sequence ID" value="SFP40002.1"/>
    <property type="molecule type" value="Genomic_DNA"/>
</dbReference>
<dbReference type="Proteomes" id="UP000199331">
    <property type="component" value="Unassembled WGS sequence"/>
</dbReference>
<evidence type="ECO:0000256" key="2">
    <source>
        <dbReference type="ARBA" id="ARBA00022692"/>
    </source>
</evidence>
<feature type="transmembrane region" description="Helical" evidence="7">
    <location>
        <begin position="12"/>
        <end position="29"/>
    </location>
</feature>
<evidence type="ECO:0000256" key="5">
    <source>
        <dbReference type="ARBA" id="ARBA00023098"/>
    </source>
</evidence>
<dbReference type="GO" id="GO:0012505">
    <property type="term" value="C:endomembrane system"/>
    <property type="evidence" value="ECO:0007669"/>
    <property type="project" value="UniProtKB-SubCell"/>
</dbReference>
<sequence>MEIFEEHFRYTVSLLFLAGLFFGSLALIMKRGAIFAAMNRGRKEFTTNLALTFINLVILAPFLALPSGAVRDFIGMSENFAGFWDSIPGWLTVVIAFLVFDFVIYWRHRFEHSPLLWRIHATHHADTALSWLSVQRKHPFSKLLSVCVDLSLLLLMGIPEWAIGTAGLAITFWGFLVHCDVNWTFGPLRHWLISPAAHRLHHIRDERLMGTNFGNTLTAWDRMFGTFCDPTPYVGCETGIEEGTRGIAGELARPFEKRYWRRKPVAVEDDSEAVA</sequence>
<keyword evidence="4" id="KW-0560">Oxidoreductase</keyword>
<dbReference type="GO" id="GO:0005506">
    <property type="term" value="F:iron ion binding"/>
    <property type="evidence" value="ECO:0007669"/>
    <property type="project" value="InterPro"/>
</dbReference>
<protein>
    <submittedName>
        <fullName evidence="9">Sterol desaturase/sphingolipid hydroxylase, fatty acid hydroxylase superfamily</fullName>
    </submittedName>
</protein>
<keyword evidence="10" id="KW-1185">Reference proteome</keyword>
<feature type="domain" description="Fatty acid hydroxylase" evidence="8">
    <location>
        <begin position="93"/>
        <end position="226"/>
    </location>
</feature>
<accession>A0A1I5Q1B1</accession>
<keyword evidence="6 7" id="KW-0472">Membrane</keyword>
<dbReference type="GO" id="GO:0016020">
    <property type="term" value="C:membrane"/>
    <property type="evidence" value="ECO:0007669"/>
    <property type="project" value="GOC"/>
</dbReference>
<dbReference type="AlphaFoldDB" id="A0A1I5Q1B1"/>
<evidence type="ECO:0000256" key="1">
    <source>
        <dbReference type="ARBA" id="ARBA00004127"/>
    </source>
</evidence>
<evidence type="ECO:0000256" key="7">
    <source>
        <dbReference type="SAM" id="Phobius"/>
    </source>
</evidence>
<name>A0A1I5Q1B1_9SPHN</name>
<dbReference type="GO" id="GO:0008610">
    <property type="term" value="P:lipid biosynthetic process"/>
    <property type="evidence" value="ECO:0007669"/>
    <property type="project" value="InterPro"/>
</dbReference>
<keyword evidence="3 7" id="KW-1133">Transmembrane helix</keyword>
<dbReference type="OrthoDB" id="9770329at2"/>
<evidence type="ECO:0000256" key="6">
    <source>
        <dbReference type="ARBA" id="ARBA00023136"/>
    </source>
</evidence>
<evidence type="ECO:0000313" key="10">
    <source>
        <dbReference type="Proteomes" id="UP000199331"/>
    </source>
</evidence>
<evidence type="ECO:0000256" key="4">
    <source>
        <dbReference type="ARBA" id="ARBA00023002"/>
    </source>
</evidence>
<dbReference type="Pfam" id="PF04116">
    <property type="entry name" value="FA_hydroxylase"/>
    <property type="match status" value="1"/>
</dbReference>
<feature type="transmembrane region" description="Helical" evidence="7">
    <location>
        <begin position="143"/>
        <end position="176"/>
    </location>
</feature>
<keyword evidence="2 7" id="KW-0812">Transmembrane</keyword>
<feature type="transmembrane region" description="Helical" evidence="7">
    <location>
        <begin position="87"/>
        <end position="106"/>
    </location>
</feature>
<evidence type="ECO:0000313" key="9">
    <source>
        <dbReference type="EMBL" id="SFP40002.1"/>
    </source>
</evidence>
<evidence type="ECO:0000259" key="8">
    <source>
        <dbReference type="Pfam" id="PF04116"/>
    </source>
</evidence>
<proteinExistence type="predicted"/>
<keyword evidence="5" id="KW-0443">Lipid metabolism</keyword>
<comment type="subcellular location">
    <subcellularLocation>
        <location evidence="1">Endomembrane system</location>
        <topology evidence="1">Multi-pass membrane protein</topology>
    </subcellularLocation>
</comment>
<dbReference type="GO" id="GO:0006643">
    <property type="term" value="P:membrane lipid metabolic process"/>
    <property type="evidence" value="ECO:0007669"/>
    <property type="project" value="TreeGrafter"/>
</dbReference>
<feature type="transmembrane region" description="Helical" evidence="7">
    <location>
        <begin position="49"/>
        <end position="67"/>
    </location>
</feature>
<dbReference type="GO" id="GO:0050479">
    <property type="term" value="F:glyceryl-ether monooxygenase activity"/>
    <property type="evidence" value="ECO:0007669"/>
    <property type="project" value="TreeGrafter"/>
</dbReference>
<dbReference type="InterPro" id="IPR006694">
    <property type="entry name" value="Fatty_acid_hydroxylase"/>
</dbReference>
<dbReference type="RefSeq" id="WP_090482885.1">
    <property type="nucleotide sequence ID" value="NZ_FOWZ01000005.1"/>
</dbReference>
<dbReference type="STRING" id="604088.SAMN04488060_2692"/>
<gene>
    <name evidence="9" type="ORF">SAMN04488060_2692</name>
</gene>
<evidence type="ECO:0000256" key="3">
    <source>
        <dbReference type="ARBA" id="ARBA00022989"/>
    </source>
</evidence>
<organism evidence="9 10">
    <name type="scientific">Qipengyuania nanhaisediminis</name>
    <dbReference type="NCBI Taxonomy" id="604088"/>
    <lineage>
        <taxon>Bacteria</taxon>
        <taxon>Pseudomonadati</taxon>
        <taxon>Pseudomonadota</taxon>
        <taxon>Alphaproteobacteria</taxon>
        <taxon>Sphingomonadales</taxon>
        <taxon>Erythrobacteraceae</taxon>
        <taxon>Qipengyuania</taxon>
    </lineage>
</organism>
<dbReference type="PANTHER" id="PTHR21624:SF1">
    <property type="entry name" value="ALKYLGLYCEROL MONOOXYGENASE"/>
    <property type="match status" value="1"/>
</dbReference>
<dbReference type="PANTHER" id="PTHR21624">
    <property type="entry name" value="STEROL DESATURASE-RELATED PROTEIN"/>
    <property type="match status" value="1"/>
</dbReference>